<keyword evidence="1" id="KW-0547">Nucleotide-binding</keyword>
<accession>A0A9W6F3E7</accession>
<dbReference type="PANTHER" id="PTHR24055">
    <property type="entry name" value="MITOGEN-ACTIVATED PROTEIN KINASE"/>
    <property type="match status" value="1"/>
</dbReference>
<proteinExistence type="predicted"/>
<feature type="compositionally biased region" description="Gly residues" evidence="3">
    <location>
        <begin position="1068"/>
        <end position="1090"/>
    </location>
</feature>
<evidence type="ECO:0000259" key="4">
    <source>
        <dbReference type="PROSITE" id="PS50011"/>
    </source>
</evidence>
<reference evidence="5 6" key="1">
    <citation type="journal article" date="2023" name="Commun. Biol.">
        <title>Reorganization of the ancestral sex-determining regions during the evolution of trioecy in Pleodorina starrii.</title>
        <authorList>
            <person name="Takahashi K."/>
            <person name="Suzuki S."/>
            <person name="Kawai-Toyooka H."/>
            <person name="Yamamoto K."/>
            <person name="Hamaji T."/>
            <person name="Ootsuki R."/>
            <person name="Yamaguchi H."/>
            <person name="Kawachi M."/>
            <person name="Higashiyama T."/>
            <person name="Nozaki H."/>
        </authorList>
    </citation>
    <scope>NUCLEOTIDE SEQUENCE [LARGE SCALE GENOMIC DNA]</scope>
    <source>
        <strain evidence="5 6">NIES-4479</strain>
    </source>
</reference>
<evidence type="ECO:0000313" key="6">
    <source>
        <dbReference type="Proteomes" id="UP001165080"/>
    </source>
</evidence>
<feature type="compositionally biased region" description="Gly residues" evidence="3">
    <location>
        <begin position="846"/>
        <end position="856"/>
    </location>
</feature>
<dbReference type="GO" id="GO:0004672">
    <property type="term" value="F:protein kinase activity"/>
    <property type="evidence" value="ECO:0007669"/>
    <property type="project" value="InterPro"/>
</dbReference>
<feature type="compositionally biased region" description="Basic and acidic residues" evidence="3">
    <location>
        <begin position="469"/>
        <end position="485"/>
    </location>
</feature>
<feature type="region of interest" description="Disordered" evidence="3">
    <location>
        <begin position="584"/>
        <end position="778"/>
    </location>
</feature>
<feature type="region of interest" description="Disordered" evidence="3">
    <location>
        <begin position="508"/>
        <end position="529"/>
    </location>
</feature>
<feature type="region of interest" description="Disordered" evidence="3">
    <location>
        <begin position="358"/>
        <end position="379"/>
    </location>
</feature>
<feature type="compositionally biased region" description="Low complexity" evidence="3">
    <location>
        <begin position="737"/>
        <end position="753"/>
    </location>
</feature>
<feature type="compositionally biased region" description="Low complexity" evidence="3">
    <location>
        <begin position="1125"/>
        <end position="1134"/>
    </location>
</feature>
<feature type="region of interest" description="Disordered" evidence="3">
    <location>
        <begin position="1039"/>
        <end position="1134"/>
    </location>
</feature>
<protein>
    <recommendedName>
        <fullName evidence="4">Protein kinase domain-containing protein</fullName>
    </recommendedName>
</protein>
<name>A0A9W6F3E7_9CHLO</name>
<feature type="domain" description="Protein kinase" evidence="4">
    <location>
        <begin position="1"/>
        <end position="271"/>
    </location>
</feature>
<feature type="region of interest" description="Disordered" evidence="3">
    <location>
        <begin position="961"/>
        <end position="984"/>
    </location>
</feature>
<organism evidence="5 6">
    <name type="scientific">Pleodorina starrii</name>
    <dbReference type="NCBI Taxonomy" id="330485"/>
    <lineage>
        <taxon>Eukaryota</taxon>
        <taxon>Viridiplantae</taxon>
        <taxon>Chlorophyta</taxon>
        <taxon>core chlorophytes</taxon>
        <taxon>Chlorophyceae</taxon>
        <taxon>CS clade</taxon>
        <taxon>Chlamydomonadales</taxon>
        <taxon>Volvocaceae</taxon>
        <taxon>Pleodorina</taxon>
    </lineage>
</organism>
<gene>
    <name evidence="5" type="primary">PLEST001716</name>
    <name evidence="5" type="ORF">PLESTB_000838800</name>
</gene>
<feature type="region of interest" description="Disordered" evidence="3">
    <location>
        <begin position="547"/>
        <end position="572"/>
    </location>
</feature>
<keyword evidence="2" id="KW-0067">ATP-binding</keyword>
<feature type="compositionally biased region" description="Acidic residues" evidence="3">
    <location>
        <begin position="550"/>
        <end position="564"/>
    </location>
</feature>
<evidence type="ECO:0000256" key="2">
    <source>
        <dbReference type="ARBA" id="ARBA00022840"/>
    </source>
</evidence>
<dbReference type="EMBL" id="BRXU01000009">
    <property type="protein sequence ID" value="GLC54241.1"/>
    <property type="molecule type" value="Genomic_DNA"/>
</dbReference>
<dbReference type="AlphaFoldDB" id="A0A9W6F3E7"/>
<comment type="caution">
    <text evidence="5">The sequence shown here is derived from an EMBL/GenBank/DDBJ whole genome shotgun (WGS) entry which is preliminary data.</text>
</comment>
<feature type="compositionally biased region" description="Low complexity" evidence="3">
    <location>
        <begin position="584"/>
        <end position="602"/>
    </location>
</feature>
<evidence type="ECO:0000256" key="3">
    <source>
        <dbReference type="SAM" id="MobiDB-lite"/>
    </source>
</evidence>
<sequence>MCRKVPVLGRSGITVRHAGTSPCATQSVAPPGGMNHLCATLPGTCQSPPGPLVPSLLPLGSLPLPSPDPVPSLRLLLHYPPPFPTDMFAVGCLLAELATGQPLFPGRSVGEQLRRMMRLLRPRGQWGPRGQHTAPCTAAEGMETAAAAAASAAVNAPGNGSPWADVLAAVDGRSGGGGGGDGGDGGAGVLRLWLLRQLLAGDVASVRLECAVPRAPGAAASAAAAATAKDDGSPAAAADANQLFADLVESCLHLDPTRRPTAEQALQMPYFESYCVASSSGGRAARQAAPGQGAAGAATAAAAAAAAGRGSRRATSEVLSPGGFYVAPLVVHDSCSGGCARQQTSRLASSSLAEAASLQAPGPRVVTSPASASTTPTSLQEHSSGLLLLDVPMSAPLLSLLKMPLDAATADPRVGATSRAPIAPPPARAQHSHASCDSLIRRSSTAAMAVTAPIAGGGAAAMRSPVADLRPRPRCKDARSRDARGSESALDLPLMLLQSSPTLAARYQQLQHQRHHHHQRRHSPERRSLPTVLLQRGGLGAASLAREVEAEAGEEEEAEEEEYDLIPPGGCAVVSADPETPCAAADGAVGAASSRSGRIASGPGPGSSGPQHRQQRPTAAVAAAAAAAAGSQRPTSSSNNGRLNGGGGGSGSSSIVRRAFNPPPPLQLGPDGSGAAPGGGALRDSLSPTTVCRTSATAAAAAPPSPRPQLPPTPAPLAAQRCSHSGPLHIAQMSDAPPQQQQQPQSQRPGGSDRSPRRSSSESQLAFSSAIAARDPSAWPGFGAVPGAARGRAQAPLLGPQVSADEAVGHGLGELDTAAAAAGGQRKFWPTLSKLKLRSGRWSASGGYGTGGGGGAKQQQQQAHHYTDSGGVGVGGGGGRGPLPRLLNVLQRELIAQQQYPSYTISGGGGGGGGGGSLMGCHTPSSDWDVLGTLSEACESSCDEMRLPVLASVTQPAEGAAAGDAVQGGGGGAAATAASGTLLPPGSQRHLAAVVGGRAVDTSGSGGGSLYDTAGLSPAAAARAKGLAQRARARLRQYFSDDGRGGGDGDAAAAAAEGDARPMRSSVPGGGGAAGGAGGAGGSGEGGAGKGALMSTISRALGLGASIRGRVTPAEKKERQKQKKQQQQQQQQQQ</sequence>
<evidence type="ECO:0000313" key="5">
    <source>
        <dbReference type="EMBL" id="GLC54241.1"/>
    </source>
</evidence>
<dbReference type="SUPFAM" id="SSF56112">
    <property type="entry name" value="Protein kinase-like (PK-like)"/>
    <property type="match status" value="1"/>
</dbReference>
<keyword evidence="6" id="KW-1185">Reference proteome</keyword>
<dbReference type="GO" id="GO:0005524">
    <property type="term" value="F:ATP binding"/>
    <property type="evidence" value="ECO:0007669"/>
    <property type="project" value="UniProtKB-KW"/>
</dbReference>
<feature type="compositionally biased region" description="Low complexity" evidence="3">
    <location>
        <begin position="367"/>
        <end position="378"/>
    </location>
</feature>
<feature type="compositionally biased region" description="Gly residues" evidence="3">
    <location>
        <begin position="671"/>
        <end position="681"/>
    </location>
</feature>
<feature type="region of interest" description="Disordered" evidence="3">
    <location>
        <begin position="846"/>
        <end position="878"/>
    </location>
</feature>
<dbReference type="Pfam" id="PF00069">
    <property type="entry name" value="Pkinase"/>
    <property type="match status" value="1"/>
</dbReference>
<feature type="compositionally biased region" description="Low complexity" evidence="3">
    <location>
        <begin position="619"/>
        <end position="629"/>
    </location>
</feature>
<dbReference type="Proteomes" id="UP001165080">
    <property type="component" value="Unassembled WGS sequence"/>
</dbReference>
<feature type="compositionally biased region" description="Pro residues" evidence="3">
    <location>
        <begin position="703"/>
        <end position="715"/>
    </location>
</feature>
<dbReference type="InterPro" id="IPR050117">
    <property type="entry name" value="MAPK"/>
</dbReference>
<dbReference type="PROSITE" id="PS50011">
    <property type="entry name" value="PROTEIN_KINASE_DOM"/>
    <property type="match status" value="1"/>
</dbReference>
<feature type="region of interest" description="Disordered" evidence="3">
    <location>
        <begin position="463"/>
        <end position="486"/>
    </location>
</feature>
<dbReference type="Gene3D" id="1.10.510.10">
    <property type="entry name" value="Transferase(Phosphotransferase) domain 1"/>
    <property type="match status" value="2"/>
</dbReference>
<feature type="compositionally biased region" description="Basic residues" evidence="3">
    <location>
        <begin position="512"/>
        <end position="524"/>
    </location>
</feature>
<dbReference type="InterPro" id="IPR000719">
    <property type="entry name" value="Prot_kinase_dom"/>
</dbReference>
<evidence type="ECO:0000256" key="1">
    <source>
        <dbReference type="ARBA" id="ARBA00022741"/>
    </source>
</evidence>
<dbReference type="InterPro" id="IPR011009">
    <property type="entry name" value="Kinase-like_dom_sf"/>
</dbReference>